<dbReference type="AlphaFoldDB" id="A0A6V8MMU5"/>
<reference evidence="3" key="1">
    <citation type="submission" date="2020-06" db="EMBL/GenBank/DDBJ databases">
        <title>Draft genomic sequence of Geomonas sp. Red330.</title>
        <authorList>
            <person name="Itoh H."/>
            <person name="Zhenxing X."/>
            <person name="Ushijima N."/>
            <person name="Masuda Y."/>
            <person name="Shiratori Y."/>
            <person name="Senoo K."/>
        </authorList>
    </citation>
    <scope>NUCLEOTIDE SEQUENCE [LARGE SCALE GENOMIC DNA]</scope>
    <source>
        <strain evidence="3">Red330</strain>
    </source>
</reference>
<protein>
    <submittedName>
        <fullName evidence="2">Uncharacterized protein</fullName>
    </submittedName>
</protein>
<keyword evidence="1" id="KW-0812">Transmembrane</keyword>
<feature type="transmembrane region" description="Helical" evidence="1">
    <location>
        <begin position="29"/>
        <end position="47"/>
    </location>
</feature>
<evidence type="ECO:0000313" key="3">
    <source>
        <dbReference type="Proteomes" id="UP000556026"/>
    </source>
</evidence>
<gene>
    <name evidence="2" type="ORF">GMST_33680</name>
</gene>
<organism evidence="2 3">
    <name type="scientific">Geomonas silvestris</name>
    <dbReference type="NCBI Taxonomy" id="2740184"/>
    <lineage>
        <taxon>Bacteria</taxon>
        <taxon>Pseudomonadati</taxon>
        <taxon>Thermodesulfobacteriota</taxon>
        <taxon>Desulfuromonadia</taxon>
        <taxon>Geobacterales</taxon>
        <taxon>Geobacteraceae</taxon>
        <taxon>Geomonas</taxon>
    </lineage>
</organism>
<keyword evidence="1" id="KW-1133">Transmembrane helix</keyword>
<keyword evidence="1" id="KW-0472">Membrane</keyword>
<dbReference type="Proteomes" id="UP000556026">
    <property type="component" value="Unassembled WGS sequence"/>
</dbReference>
<keyword evidence="3" id="KW-1185">Reference proteome</keyword>
<dbReference type="EMBL" id="BLXX01000011">
    <property type="protein sequence ID" value="GFO61043.1"/>
    <property type="molecule type" value="Genomic_DNA"/>
</dbReference>
<dbReference type="RefSeq" id="WP_183355841.1">
    <property type="nucleotide sequence ID" value="NZ_BLXX01000011.1"/>
</dbReference>
<comment type="caution">
    <text evidence="2">The sequence shown here is derived from an EMBL/GenBank/DDBJ whole genome shotgun (WGS) entry which is preliminary data.</text>
</comment>
<evidence type="ECO:0000313" key="2">
    <source>
        <dbReference type="EMBL" id="GFO61043.1"/>
    </source>
</evidence>
<sequence>MLRYVLLAVGLAFLGVGLLQWFIRGTCYYPQLIWGAVLTVGVLAERWRYRRIEQERAAHWQKTGERFIDPETGKTVEVYYDPSSGERRYVNADRDSR</sequence>
<name>A0A6V8MMU5_9BACT</name>
<evidence type="ECO:0000256" key="1">
    <source>
        <dbReference type="SAM" id="Phobius"/>
    </source>
</evidence>
<proteinExistence type="predicted"/>
<accession>A0A6V8MMU5</accession>
<feature type="transmembrane region" description="Helical" evidence="1">
    <location>
        <begin position="5"/>
        <end position="23"/>
    </location>
</feature>